<evidence type="ECO:0000256" key="2">
    <source>
        <dbReference type="ARBA" id="ARBA00022525"/>
    </source>
</evidence>
<dbReference type="Pfam" id="PF14449">
    <property type="entry name" value="PT-TG"/>
    <property type="match status" value="1"/>
</dbReference>
<dbReference type="AlphaFoldDB" id="A0A090IQG7"/>
<dbReference type="InterPro" id="IPR036689">
    <property type="entry name" value="ESAT-6-like_sf"/>
</dbReference>
<evidence type="ECO:0000256" key="1">
    <source>
        <dbReference type="ARBA" id="ARBA00004613"/>
    </source>
</evidence>
<dbReference type="RefSeq" id="WP_231553260.1">
    <property type="nucleotide sequence ID" value="NZ_CCRF01000014.1"/>
</dbReference>
<dbReference type="GO" id="GO:0005576">
    <property type="term" value="C:extracellular region"/>
    <property type="evidence" value="ECO:0007669"/>
    <property type="project" value="UniProtKB-SubCell"/>
</dbReference>
<sequence length="432" mass="47923">MSKIKVKFDDLEEFADKIGKVERECDEALEALNWHFTSLLANFPGMLPDSIHALEYELRYSINEYKNKLDEAQRLIRLTAAEMEKDEQKMGNKVSEFLLELVGWNDAQRVFSEYDPVTGEKLSFGDRVLAGGFLALSLLPPVKAVGVGGKTVIKGVDAGIPALAKTPGVLKKIRNVLEPKKIMQAFRSVYDQVVNAPIALTKAWFDTIKKEIGEIRLPQIAQEAYAGIGATERTVKDAFSDAKDLIQRIKNTKLDELDVGEAGGATKGIDNATVTNKRSNLYRGDSLLHSPTRPNGTGKPHISSSGDLVPASKEGLYKGRQVTVTEHILGGYRKGAKSNSPYTSFTNNKNVIGNYGENAIELDISALRKDIQSGKVKDVVILSPKQIQKLIERDTVSSDFWKNRAINWTKRDNEYLIKGEVPSQYIKVLPKE</sequence>
<keyword evidence="3" id="KW-0175">Coiled coil</keyword>
<feature type="region of interest" description="Disordered" evidence="4">
    <location>
        <begin position="283"/>
        <end position="310"/>
    </location>
</feature>
<evidence type="ECO:0000313" key="7">
    <source>
        <dbReference type="Proteomes" id="UP000040576"/>
    </source>
</evidence>
<feature type="coiled-coil region" evidence="3">
    <location>
        <begin position="62"/>
        <end position="89"/>
    </location>
</feature>
<keyword evidence="7" id="KW-1185">Reference proteome</keyword>
<gene>
    <name evidence="6" type="ORF">BT1A1_0440</name>
</gene>
<evidence type="ECO:0000256" key="4">
    <source>
        <dbReference type="SAM" id="MobiDB-lite"/>
    </source>
</evidence>
<dbReference type="Proteomes" id="UP000040576">
    <property type="component" value="Unassembled WGS sequence"/>
</dbReference>
<comment type="subcellular location">
    <subcellularLocation>
        <location evidence="1">Secreted</location>
    </subcellularLocation>
</comment>
<proteinExistence type="predicted"/>
<accession>A0A090IQG7</accession>
<evidence type="ECO:0000259" key="5">
    <source>
        <dbReference type="Pfam" id="PF14449"/>
    </source>
</evidence>
<dbReference type="InterPro" id="IPR027797">
    <property type="entry name" value="PT-TG_dom"/>
</dbReference>
<dbReference type="SUPFAM" id="SSF140453">
    <property type="entry name" value="EsxAB dimer-like"/>
    <property type="match status" value="1"/>
</dbReference>
<evidence type="ECO:0000313" key="6">
    <source>
        <dbReference type="EMBL" id="CEE00301.1"/>
    </source>
</evidence>
<name>A0A090IQG7_9BACI</name>
<feature type="domain" description="Pre-toxin TG" evidence="5">
    <location>
        <begin position="88"/>
        <end position="156"/>
    </location>
</feature>
<reference evidence="6 7" key="1">
    <citation type="submission" date="2014-07" db="EMBL/GenBank/DDBJ databases">
        <authorList>
            <person name="Wibberg Daniel"/>
        </authorList>
    </citation>
    <scope>NUCLEOTIDE SEQUENCE [LARGE SCALE GENOMIC DNA]</scope>
</reference>
<protein>
    <recommendedName>
        <fullName evidence="5">Pre-toxin TG domain-containing protein</fullName>
    </recommendedName>
</protein>
<evidence type="ECO:0000256" key="3">
    <source>
        <dbReference type="SAM" id="Coils"/>
    </source>
</evidence>
<organism evidence="6 7">
    <name type="scientific">Caldibacillus thermoamylovorans</name>
    <dbReference type="NCBI Taxonomy" id="35841"/>
    <lineage>
        <taxon>Bacteria</taxon>
        <taxon>Bacillati</taxon>
        <taxon>Bacillota</taxon>
        <taxon>Bacilli</taxon>
        <taxon>Bacillales</taxon>
        <taxon>Bacillaceae</taxon>
        <taxon>Caldibacillus</taxon>
    </lineage>
</organism>
<dbReference type="EMBL" id="CCRF01000014">
    <property type="protein sequence ID" value="CEE00301.1"/>
    <property type="molecule type" value="Genomic_DNA"/>
</dbReference>
<keyword evidence="2" id="KW-0964">Secreted</keyword>